<evidence type="ECO:0000313" key="1">
    <source>
        <dbReference type="EMBL" id="PPE06364.1"/>
    </source>
</evidence>
<evidence type="ECO:0000313" key="2">
    <source>
        <dbReference type="Proteomes" id="UP000239425"/>
    </source>
</evidence>
<dbReference type="AlphaFoldDB" id="A0A2S5RGA2"/>
<keyword evidence="2" id="KW-1185">Reference proteome</keyword>
<accession>A0A2S5RGA2</accession>
<organism evidence="1 2">
    <name type="scientific">Holospora curviuscula</name>
    <dbReference type="NCBI Taxonomy" id="1082868"/>
    <lineage>
        <taxon>Bacteria</taxon>
        <taxon>Pseudomonadati</taxon>
        <taxon>Pseudomonadota</taxon>
        <taxon>Alphaproteobacteria</taxon>
        <taxon>Holosporales</taxon>
        <taxon>Holosporaceae</taxon>
        <taxon>Holospora</taxon>
    </lineage>
</organism>
<sequence>MPFFLEAENLSPIRSPVNSLSYCAKESRTLSINLPMEREVLKDWVTATKTTWCLSNSSTILEKSIRERDKRSIL</sequence>
<proteinExistence type="predicted"/>
<protein>
    <submittedName>
        <fullName evidence="1">Uncharacterized protein</fullName>
    </submittedName>
</protein>
<reference evidence="1 2" key="1">
    <citation type="submission" date="2017-11" db="EMBL/GenBank/DDBJ databases">
        <title>Comparative genomic analysis of Holospora spp., intranuclear symbionts of paramecia.</title>
        <authorList>
            <person name="Garushyants S.K."/>
            <person name="Beliavskaya A."/>
            <person name="Malko D.B."/>
            <person name="Logacheva M.D."/>
            <person name="Rautian M.S."/>
            <person name="Gelfand M.S."/>
        </authorList>
    </citation>
    <scope>NUCLEOTIDE SEQUENCE [LARGE SCALE GENOMIC DNA]</scope>
    <source>
        <strain evidence="2">02AZ16</strain>
    </source>
</reference>
<dbReference type="EMBL" id="PHHC01000033">
    <property type="protein sequence ID" value="PPE06364.1"/>
    <property type="molecule type" value="Genomic_DNA"/>
</dbReference>
<name>A0A2S5RGA2_9PROT</name>
<dbReference type="Proteomes" id="UP000239425">
    <property type="component" value="Unassembled WGS sequence"/>
</dbReference>
<gene>
    <name evidence="1" type="ORF">HCUR_00139</name>
</gene>
<comment type="caution">
    <text evidence="1">The sequence shown here is derived from an EMBL/GenBank/DDBJ whole genome shotgun (WGS) entry which is preliminary data.</text>
</comment>